<reference evidence="2" key="2">
    <citation type="journal article" date="2014" name="ISME J.">
        <title>Microbial stratification in low pH oxic and suboxic macroscopic growths along an acid mine drainage.</title>
        <authorList>
            <person name="Mendez-Garcia C."/>
            <person name="Mesa V."/>
            <person name="Sprenger R.R."/>
            <person name="Richter M."/>
            <person name="Diez M.S."/>
            <person name="Solano J."/>
            <person name="Bargiela R."/>
            <person name="Golyshina O.V."/>
            <person name="Manteca A."/>
            <person name="Ramos J.L."/>
            <person name="Gallego J.R."/>
            <person name="Llorente I."/>
            <person name="Martins Dos Santos V.A."/>
            <person name="Jensen O.N."/>
            <person name="Pelaez A.I."/>
            <person name="Sanchez J."/>
            <person name="Ferrer M."/>
        </authorList>
    </citation>
    <scope>NUCLEOTIDE SEQUENCE</scope>
</reference>
<feature type="non-terminal residue" evidence="2">
    <location>
        <position position="1"/>
    </location>
</feature>
<evidence type="ECO:0000313" key="2">
    <source>
        <dbReference type="EMBL" id="EQD31915.1"/>
    </source>
</evidence>
<dbReference type="GO" id="GO:0005829">
    <property type="term" value="C:cytosol"/>
    <property type="evidence" value="ECO:0007669"/>
    <property type="project" value="TreeGrafter"/>
</dbReference>
<accession>T0ZQ28</accession>
<gene>
    <name evidence="2" type="ORF">B1A_19693</name>
</gene>
<sequence length="188" mass="20544">FRARHPRITFVLRDAVNSRICELVRSEEVDLGIVHHESSMQEFDAVDLFEDRLHAVYPAGHPLESLRSVTLAAVARHPLVLMDHHTSVRSLVERALILADKPSIPACEATYITTAIAMVKAGLGVAVLPSTGLTLQLDRDVRSAPIADRTLVRSVSAIVRKGVSLAPPAASFLESMKTHFGAQRVEAR</sequence>
<dbReference type="PANTHER" id="PTHR30419">
    <property type="entry name" value="HTH-TYPE TRANSCRIPTIONAL REGULATOR YBHD"/>
    <property type="match status" value="1"/>
</dbReference>
<dbReference type="InterPro" id="IPR050950">
    <property type="entry name" value="HTH-type_LysR_regulators"/>
</dbReference>
<proteinExistence type="predicted"/>
<dbReference type="Pfam" id="PF03466">
    <property type="entry name" value="LysR_substrate"/>
    <property type="match status" value="1"/>
</dbReference>
<protein>
    <submittedName>
        <fullName evidence="2">Transcriptional regulator, LysR family</fullName>
    </submittedName>
</protein>
<evidence type="ECO:0000259" key="1">
    <source>
        <dbReference type="Pfam" id="PF03466"/>
    </source>
</evidence>
<dbReference type="SUPFAM" id="SSF53850">
    <property type="entry name" value="Periplasmic binding protein-like II"/>
    <property type="match status" value="1"/>
</dbReference>
<dbReference type="InterPro" id="IPR005119">
    <property type="entry name" value="LysR_subst-bd"/>
</dbReference>
<name>T0ZQ28_9ZZZZ</name>
<dbReference type="AlphaFoldDB" id="T0ZQ28"/>
<dbReference type="EMBL" id="AUZX01014540">
    <property type="protein sequence ID" value="EQD31915.1"/>
    <property type="molecule type" value="Genomic_DNA"/>
</dbReference>
<dbReference type="GO" id="GO:0006355">
    <property type="term" value="P:regulation of DNA-templated transcription"/>
    <property type="evidence" value="ECO:0007669"/>
    <property type="project" value="TreeGrafter"/>
</dbReference>
<organism evidence="2">
    <name type="scientific">mine drainage metagenome</name>
    <dbReference type="NCBI Taxonomy" id="410659"/>
    <lineage>
        <taxon>unclassified sequences</taxon>
        <taxon>metagenomes</taxon>
        <taxon>ecological metagenomes</taxon>
    </lineage>
</organism>
<reference evidence="2" key="1">
    <citation type="submission" date="2013-08" db="EMBL/GenBank/DDBJ databases">
        <authorList>
            <person name="Mendez C."/>
            <person name="Richter M."/>
            <person name="Ferrer M."/>
            <person name="Sanchez J."/>
        </authorList>
    </citation>
    <scope>NUCLEOTIDE SEQUENCE</scope>
</reference>
<feature type="domain" description="LysR substrate-binding" evidence="1">
    <location>
        <begin position="1"/>
        <end position="180"/>
    </location>
</feature>
<comment type="caution">
    <text evidence="2">The sequence shown here is derived from an EMBL/GenBank/DDBJ whole genome shotgun (WGS) entry which is preliminary data.</text>
</comment>
<dbReference type="Gene3D" id="3.40.190.290">
    <property type="match status" value="1"/>
</dbReference>